<name>A0A0F9HYA8_9ZZZZ</name>
<comment type="caution">
    <text evidence="1">The sequence shown here is derived from an EMBL/GenBank/DDBJ whole genome shotgun (WGS) entry which is preliminary data.</text>
</comment>
<evidence type="ECO:0000313" key="1">
    <source>
        <dbReference type="EMBL" id="KKL80142.1"/>
    </source>
</evidence>
<gene>
    <name evidence="1" type="ORF">LCGC14_2007720</name>
</gene>
<accession>A0A0F9HYA8</accession>
<sequence>MRRLSQTRYREQSQDAVIHDAAVAEDFETVVMNELRLAIRKEMKSIL</sequence>
<reference evidence="1" key="1">
    <citation type="journal article" date="2015" name="Nature">
        <title>Complex archaea that bridge the gap between prokaryotes and eukaryotes.</title>
        <authorList>
            <person name="Spang A."/>
            <person name="Saw J.H."/>
            <person name="Jorgensen S.L."/>
            <person name="Zaremba-Niedzwiedzka K."/>
            <person name="Martijn J."/>
            <person name="Lind A.E."/>
            <person name="van Eijk R."/>
            <person name="Schleper C."/>
            <person name="Guy L."/>
            <person name="Ettema T.J."/>
        </authorList>
    </citation>
    <scope>NUCLEOTIDE SEQUENCE</scope>
</reference>
<protein>
    <submittedName>
        <fullName evidence="1">Uncharacterized protein</fullName>
    </submittedName>
</protein>
<organism evidence="1">
    <name type="scientific">marine sediment metagenome</name>
    <dbReference type="NCBI Taxonomy" id="412755"/>
    <lineage>
        <taxon>unclassified sequences</taxon>
        <taxon>metagenomes</taxon>
        <taxon>ecological metagenomes</taxon>
    </lineage>
</organism>
<proteinExistence type="predicted"/>
<dbReference type="EMBL" id="LAZR01022942">
    <property type="protein sequence ID" value="KKL80142.1"/>
    <property type="molecule type" value="Genomic_DNA"/>
</dbReference>
<dbReference type="AlphaFoldDB" id="A0A0F9HYA8"/>